<keyword evidence="1" id="KW-0472">Membrane</keyword>
<name>A0A6A5K9K7_9PLEO</name>
<keyword evidence="3" id="KW-1185">Reference proteome</keyword>
<keyword evidence="1" id="KW-1133">Transmembrane helix</keyword>
<accession>A0A6A5K9K7</accession>
<evidence type="ECO:0000256" key="1">
    <source>
        <dbReference type="SAM" id="Phobius"/>
    </source>
</evidence>
<keyword evidence="1" id="KW-0812">Transmembrane</keyword>
<dbReference type="EMBL" id="ML975308">
    <property type="protein sequence ID" value="KAF1834028.1"/>
    <property type="molecule type" value="Genomic_DNA"/>
</dbReference>
<proteinExistence type="predicted"/>
<dbReference type="AlphaFoldDB" id="A0A6A5K9K7"/>
<organism evidence="2 3">
    <name type="scientific">Decorospora gaudefroyi</name>
    <dbReference type="NCBI Taxonomy" id="184978"/>
    <lineage>
        <taxon>Eukaryota</taxon>
        <taxon>Fungi</taxon>
        <taxon>Dikarya</taxon>
        <taxon>Ascomycota</taxon>
        <taxon>Pezizomycotina</taxon>
        <taxon>Dothideomycetes</taxon>
        <taxon>Pleosporomycetidae</taxon>
        <taxon>Pleosporales</taxon>
        <taxon>Pleosporineae</taxon>
        <taxon>Pleosporaceae</taxon>
        <taxon>Decorospora</taxon>
    </lineage>
</organism>
<dbReference type="Proteomes" id="UP000800040">
    <property type="component" value="Unassembled WGS sequence"/>
</dbReference>
<gene>
    <name evidence="2" type="ORF">BDW02DRAFT_551206</name>
</gene>
<evidence type="ECO:0000313" key="3">
    <source>
        <dbReference type="Proteomes" id="UP000800040"/>
    </source>
</evidence>
<reference evidence="2" key="1">
    <citation type="submission" date="2020-01" db="EMBL/GenBank/DDBJ databases">
        <authorList>
            <consortium name="DOE Joint Genome Institute"/>
            <person name="Haridas S."/>
            <person name="Albert R."/>
            <person name="Binder M."/>
            <person name="Bloem J."/>
            <person name="Labutti K."/>
            <person name="Salamov A."/>
            <person name="Andreopoulos B."/>
            <person name="Baker S.E."/>
            <person name="Barry K."/>
            <person name="Bills G."/>
            <person name="Bluhm B.H."/>
            <person name="Cannon C."/>
            <person name="Castanera R."/>
            <person name="Culley D.E."/>
            <person name="Daum C."/>
            <person name="Ezra D."/>
            <person name="Gonzalez J.B."/>
            <person name="Henrissat B."/>
            <person name="Kuo A."/>
            <person name="Liang C."/>
            <person name="Lipzen A."/>
            <person name="Lutzoni F."/>
            <person name="Magnuson J."/>
            <person name="Mondo S."/>
            <person name="Nolan M."/>
            <person name="Ohm R."/>
            <person name="Pangilinan J."/>
            <person name="Park H.-J."/>
            <person name="Ramirez L."/>
            <person name="Alfaro M."/>
            <person name="Sun H."/>
            <person name="Tritt A."/>
            <person name="Yoshinaga Y."/>
            <person name="Zwiers L.-H."/>
            <person name="Turgeon B.G."/>
            <person name="Goodwin S.B."/>
            <person name="Spatafora J.W."/>
            <person name="Crous P.W."/>
            <person name="Grigoriev I.V."/>
        </authorList>
    </citation>
    <scope>NUCLEOTIDE SEQUENCE</scope>
    <source>
        <strain evidence="2">P77</strain>
    </source>
</reference>
<feature type="non-terminal residue" evidence="2">
    <location>
        <position position="71"/>
    </location>
</feature>
<feature type="transmembrane region" description="Helical" evidence="1">
    <location>
        <begin position="12"/>
        <end position="31"/>
    </location>
</feature>
<evidence type="ECO:0000313" key="2">
    <source>
        <dbReference type="EMBL" id="KAF1834028.1"/>
    </source>
</evidence>
<protein>
    <submittedName>
        <fullName evidence="2">Uncharacterized protein</fullName>
    </submittedName>
</protein>
<sequence>MKHSKSLRHLSTWISCLYVRLVLLNILYFRLSCSCSVPRLHLGRATTQGSIPSVSGEENLGMPCKHAASNL</sequence>